<dbReference type="AlphaFoldDB" id="A0A0W7X7N5"/>
<feature type="region of interest" description="Disordered" evidence="1">
    <location>
        <begin position="131"/>
        <end position="158"/>
    </location>
</feature>
<proteinExistence type="predicted"/>
<dbReference type="EMBL" id="LOCL01000029">
    <property type="protein sequence ID" value="KUF18795.1"/>
    <property type="molecule type" value="Genomic_DNA"/>
</dbReference>
<sequence>MGAGRIGRPHQQTGVDRAVGVELPARPGQRVRRGPGAGVEQGGGDAAAPQPGQPLAHGGAQHRPAEADQKLLLAVHHAYEPLVLQVLQTFDDVGGDRFQSGHGQRLAEGDGRQRVLVGEAEAAQLVVEQLGEPGRHRQRAAPPPQAALRHQAARHPGVPHQFGQEQRIAAGPAVQQVHGGLRHLAVHQAAYESGGARAAERRQVEAFQIAVLPQRDHGARRGRSRDPGTGPRRDHEGHPALGREPQGERRAPVVQLVHVVHDEHRRALPGAAVERGAQRGERAGVVEPVARAEQTAEGAEGNVPAGFRGGGPHHLEARRVEPARHG</sequence>
<feature type="compositionally biased region" description="Basic and acidic residues" evidence="1">
    <location>
        <begin position="313"/>
        <end position="326"/>
    </location>
</feature>
<reference evidence="2 3" key="1">
    <citation type="submission" date="2015-12" db="EMBL/GenBank/DDBJ databases">
        <title>Draft genome sequence of Streptomyces silvensis ATCC 53525, a producer of novel hormone antagonists.</title>
        <authorList>
            <person name="Johnston C.W."/>
            <person name="Li Y."/>
            <person name="Magarvey N.A."/>
        </authorList>
    </citation>
    <scope>NUCLEOTIDE SEQUENCE [LARGE SCALE GENOMIC DNA]</scope>
    <source>
        <strain evidence="2 3">ATCC 53525</strain>
    </source>
</reference>
<feature type="compositionally biased region" description="Gly residues" evidence="1">
    <location>
        <begin position="35"/>
        <end position="45"/>
    </location>
</feature>
<organism evidence="2 3">
    <name type="scientific">Streptomyces silvensis</name>
    <dbReference type="NCBI Taxonomy" id="1765722"/>
    <lineage>
        <taxon>Bacteria</taxon>
        <taxon>Bacillati</taxon>
        <taxon>Actinomycetota</taxon>
        <taxon>Actinomycetes</taxon>
        <taxon>Kitasatosporales</taxon>
        <taxon>Streptomycetaceae</taxon>
        <taxon>Streptomyces</taxon>
    </lineage>
</organism>
<accession>A0A0W7X7N5</accession>
<evidence type="ECO:0000256" key="1">
    <source>
        <dbReference type="SAM" id="MobiDB-lite"/>
    </source>
</evidence>
<feature type="region of interest" description="Disordered" evidence="1">
    <location>
        <begin position="210"/>
        <end position="250"/>
    </location>
</feature>
<comment type="caution">
    <text evidence="2">The sequence shown here is derived from an EMBL/GenBank/DDBJ whole genome shotgun (WGS) entry which is preliminary data.</text>
</comment>
<evidence type="ECO:0000313" key="3">
    <source>
        <dbReference type="Proteomes" id="UP000054804"/>
    </source>
</evidence>
<feature type="region of interest" description="Disordered" evidence="1">
    <location>
        <begin position="265"/>
        <end position="326"/>
    </location>
</feature>
<keyword evidence="3" id="KW-1185">Reference proteome</keyword>
<protein>
    <submittedName>
        <fullName evidence="2">Uncharacterized protein</fullName>
    </submittedName>
</protein>
<name>A0A0W7X7N5_9ACTN</name>
<feature type="compositionally biased region" description="Low complexity" evidence="1">
    <location>
        <begin position="46"/>
        <end position="61"/>
    </location>
</feature>
<feature type="region of interest" description="Disordered" evidence="1">
    <location>
        <begin position="1"/>
        <end position="64"/>
    </location>
</feature>
<gene>
    <name evidence="2" type="ORF">AT728_07065</name>
</gene>
<evidence type="ECO:0000313" key="2">
    <source>
        <dbReference type="EMBL" id="KUF18795.1"/>
    </source>
</evidence>
<feature type="compositionally biased region" description="Low complexity" evidence="1">
    <location>
        <begin position="146"/>
        <end position="156"/>
    </location>
</feature>
<dbReference type="Proteomes" id="UP000054804">
    <property type="component" value="Unassembled WGS sequence"/>
</dbReference>